<keyword evidence="1" id="KW-0812">Transmembrane</keyword>
<evidence type="ECO:0000313" key="4">
    <source>
        <dbReference type="Proteomes" id="UP000287908"/>
    </source>
</evidence>
<gene>
    <name evidence="3" type="ORF">CWI81_08680</name>
</gene>
<organism evidence="3 4">
    <name type="scientific">Idiomarina seosinensis</name>
    <dbReference type="NCBI Taxonomy" id="281739"/>
    <lineage>
        <taxon>Bacteria</taxon>
        <taxon>Pseudomonadati</taxon>
        <taxon>Pseudomonadota</taxon>
        <taxon>Gammaproteobacteria</taxon>
        <taxon>Alteromonadales</taxon>
        <taxon>Idiomarinaceae</taxon>
        <taxon>Idiomarina</taxon>
    </lineage>
</organism>
<protein>
    <recommendedName>
        <fullName evidence="2">HTH cro/C1-type domain-containing protein</fullName>
    </recommendedName>
</protein>
<keyword evidence="1" id="KW-0472">Membrane</keyword>
<dbReference type="PROSITE" id="PS50943">
    <property type="entry name" value="HTH_CROC1"/>
    <property type="match status" value="1"/>
</dbReference>
<accession>A0A432ZDY6</accession>
<dbReference type="CDD" id="cd00093">
    <property type="entry name" value="HTH_XRE"/>
    <property type="match status" value="1"/>
</dbReference>
<dbReference type="Gene3D" id="1.10.260.40">
    <property type="entry name" value="lambda repressor-like DNA-binding domains"/>
    <property type="match status" value="1"/>
</dbReference>
<dbReference type="Pfam" id="PF01381">
    <property type="entry name" value="HTH_3"/>
    <property type="match status" value="1"/>
</dbReference>
<sequence length="156" mass="17863">MDVNAQFIKNRRQQNLWSQQQLSDMAGLSLRTLQRVEKTSTASLETVKSLASVFEVNPSDILKGDNDAFEETPQSYPISSTKLKAKRRRLIIGLSLVCLVNAITLFMLFDRHEKGLIEPSTFYFLKNFVSITTILSVVVTLVQGFRKKIFIKNDFW</sequence>
<dbReference type="InterPro" id="IPR010982">
    <property type="entry name" value="Lambda_DNA-bd_dom_sf"/>
</dbReference>
<dbReference type="OrthoDB" id="21915at2"/>
<proteinExistence type="predicted"/>
<feature type="transmembrane region" description="Helical" evidence="1">
    <location>
        <begin position="90"/>
        <end position="109"/>
    </location>
</feature>
<comment type="caution">
    <text evidence="3">The sequence shown here is derived from an EMBL/GenBank/DDBJ whole genome shotgun (WGS) entry which is preliminary data.</text>
</comment>
<keyword evidence="1" id="KW-1133">Transmembrane helix</keyword>
<dbReference type="InterPro" id="IPR001387">
    <property type="entry name" value="Cro/C1-type_HTH"/>
</dbReference>
<dbReference type="GO" id="GO:0003677">
    <property type="term" value="F:DNA binding"/>
    <property type="evidence" value="ECO:0007669"/>
    <property type="project" value="InterPro"/>
</dbReference>
<feature type="transmembrane region" description="Helical" evidence="1">
    <location>
        <begin position="121"/>
        <end position="142"/>
    </location>
</feature>
<dbReference type="RefSeq" id="WP_126784900.1">
    <property type="nucleotide sequence ID" value="NZ_PIQF01000002.1"/>
</dbReference>
<evidence type="ECO:0000313" key="3">
    <source>
        <dbReference type="EMBL" id="RUO76177.1"/>
    </source>
</evidence>
<dbReference type="EMBL" id="PIQF01000002">
    <property type="protein sequence ID" value="RUO76177.1"/>
    <property type="molecule type" value="Genomic_DNA"/>
</dbReference>
<keyword evidence="4" id="KW-1185">Reference proteome</keyword>
<dbReference type="SUPFAM" id="SSF47413">
    <property type="entry name" value="lambda repressor-like DNA-binding domains"/>
    <property type="match status" value="1"/>
</dbReference>
<dbReference type="SMART" id="SM00530">
    <property type="entry name" value="HTH_XRE"/>
    <property type="match status" value="1"/>
</dbReference>
<name>A0A432ZDY6_9GAMM</name>
<dbReference type="AlphaFoldDB" id="A0A432ZDY6"/>
<reference evidence="3 4" key="1">
    <citation type="journal article" date="2011" name="Front. Microbiol.">
        <title>Genomic signatures of strain selection and enhancement in Bacillus atrophaeus var. globigii, a historical biowarfare simulant.</title>
        <authorList>
            <person name="Gibbons H.S."/>
            <person name="Broomall S.M."/>
            <person name="McNew L.A."/>
            <person name="Daligault H."/>
            <person name="Chapman C."/>
            <person name="Bruce D."/>
            <person name="Karavis M."/>
            <person name="Krepps M."/>
            <person name="McGregor P.A."/>
            <person name="Hong C."/>
            <person name="Park K.H."/>
            <person name="Akmal A."/>
            <person name="Feldman A."/>
            <person name="Lin J.S."/>
            <person name="Chang W.E."/>
            <person name="Higgs B.W."/>
            <person name="Demirev P."/>
            <person name="Lindquist J."/>
            <person name="Liem A."/>
            <person name="Fochler E."/>
            <person name="Read T.D."/>
            <person name="Tapia R."/>
            <person name="Johnson S."/>
            <person name="Bishop-Lilly K.A."/>
            <person name="Detter C."/>
            <person name="Han C."/>
            <person name="Sozhamannan S."/>
            <person name="Rosenzweig C.N."/>
            <person name="Skowronski E.W."/>
        </authorList>
    </citation>
    <scope>NUCLEOTIDE SEQUENCE [LARGE SCALE GENOMIC DNA]</scope>
    <source>
        <strain evidence="3 4">CL-SP19</strain>
    </source>
</reference>
<feature type="domain" description="HTH cro/C1-type" evidence="2">
    <location>
        <begin position="8"/>
        <end position="61"/>
    </location>
</feature>
<evidence type="ECO:0000259" key="2">
    <source>
        <dbReference type="PROSITE" id="PS50943"/>
    </source>
</evidence>
<evidence type="ECO:0000256" key="1">
    <source>
        <dbReference type="SAM" id="Phobius"/>
    </source>
</evidence>
<dbReference type="Proteomes" id="UP000287908">
    <property type="component" value="Unassembled WGS sequence"/>
</dbReference>